<sequence>MSAMSLRSSRTDTGAPLVPWKPFSRHPPVPPRATSTRSSGVLISPGVRPESVFTHTPHGTGISMSLPGSPSRALILLFSPDLATNRFVGFCCTSFFKLIFLLPTT</sequence>
<evidence type="ECO:0000256" key="1">
    <source>
        <dbReference type="SAM" id="MobiDB-lite"/>
    </source>
</evidence>
<reference evidence="2" key="1">
    <citation type="journal article" date="2023" name="Mol. Biol. Evol.">
        <title>Third-Generation Sequencing Reveals the Adaptive Role of the Epigenome in Three Deep-Sea Polychaetes.</title>
        <authorList>
            <person name="Perez M."/>
            <person name="Aroh O."/>
            <person name="Sun Y."/>
            <person name="Lan Y."/>
            <person name="Juniper S.K."/>
            <person name="Young C.R."/>
            <person name="Angers B."/>
            <person name="Qian P.Y."/>
        </authorList>
    </citation>
    <scope>NUCLEOTIDE SEQUENCE</scope>
    <source>
        <strain evidence="2">R07B-5</strain>
    </source>
</reference>
<proteinExistence type="predicted"/>
<organism evidence="2 3">
    <name type="scientific">Ridgeia piscesae</name>
    <name type="common">Tubeworm</name>
    <dbReference type="NCBI Taxonomy" id="27915"/>
    <lineage>
        <taxon>Eukaryota</taxon>
        <taxon>Metazoa</taxon>
        <taxon>Spiralia</taxon>
        <taxon>Lophotrochozoa</taxon>
        <taxon>Annelida</taxon>
        <taxon>Polychaeta</taxon>
        <taxon>Sedentaria</taxon>
        <taxon>Canalipalpata</taxon>
        <taxon>Sabellida</taxon>
        <taxon>Siboglinidae</taxon>
        <taxon>Ridgeia</taxon>
    </lineage>
</organism>
<feature type="region of interest" description="Disordered" evidence="1">
    <location>
        <begin position="1"/>
        <end position="43"/>
    </location>
</feature>
<evidence type="ECO:0000313" key="2">
    <source>
        <dbReference type="EMBL" id="KAK2183152.1"/>
    </source>
</evidence>
<keyword evidence="3" id="KW-1185">Reference proteome</keyword>
<accession>A0AAD9L5B2</accession>
<dbReference type="Proteomes" id="UP001209878">
    <property type="component" value="Unassembled WGS sequence"/>
</dbReference>
<dbReference type="EMBL" id="JAODUO010000321">
    <property type="protein sequence ID" value="KAK2183152.1"/>
    <property type="molecule type" value="Genomic_DNA"/>
</dbReference>
<name>A0AAD9L5B2_RIDPI</name>
<comment type="caution">
    <text evidence="2">The sequence shown here is derived from an EMBL/GenBank/DDBJ whole genome shotgun (WGS) entry which is preliminary data.</text>
</comment>
<gene>
    <name evidence="2" type="ORF">NP493_322g01021</name>
</gene>
<feature type="compositionally biased region" description="Polar residues" evidence="1">
    <location>
        <begin position="1"/>
        <end position="12"/>
    </location>
</feature>
<dbReference type="AlphaFoldDB" id="A0AAD9L5B2"/>
<evidence type="ECO:0000313" key="3">
    <source>
        <dbReference type="Proteomes" id="UP001209878"/>
    </source>
</evidence>
<protein>
    <submittedName>
        <fullName evidence="2">Uncharacterized protein</fullName>
    </submittedName>
</protein>